<evidence type="ECO:0000313" key="7">
    <source>
        <dbReference type="EMBL" id="GAA1943912.1"/>
    </source>
</evidence>
<dbReference type="InterPro" id="IPR039422">
    <property type="entry name" value="MarR/SlyA-like"/>
</dbReference>
<proteinExistence type="predicted"/>
<evidence type="ECO:0000256" key="4">
    <source>
        <dbReference type="ARBA" id="ARBA00023125"/>
    </source>
</evidence>
<dbReference type="InterPro" id="IPR036390">
    <property type="entry name" value="WH_DNA-bd_sf"/>
</dbReference>
<dbReference type="Proteomes" id="UP001501116">
    <property type="component" value="Unassembled WGS sequence"/>
</dbReference>
<dbReference type="InterPro" id="IPR036388">
    <property type="entry name" value="WH-like_DNA-bd_sf"/>
</dbReference>
<comment type="subcellular location">
    <subcellularLocation>
        <location evidence="1">Cytoplasm</location>
    </subcellularLocation>
</comment>
<organism evidence="7 8">
    <name type="scientific">Amycolatopsis minnesotensis</name>
    <dbReference type="NCBI Taxonomy" id="337894"/>
    <lineage>
        <taxon>Bacteria</taxon>
        <taxon>Bacillati</taxon>
        <taxon>Actinomycetota</taxon>
        <taxon>Actinomycetes</taxon>
        <taxon>Pseudonocardiales</taxon>
        <taxon>Pseudonocardiaceae</taxon>
        <taxon>Amycolatopsis</taxon>
    </lineage>
</organism>
<comment type="caution">
    <text evidence="7">The sequence shown here is derived from an EMBL/GenBank/DDBJ whole genome shotgun (WGS) entry which is preliminary data.</text>
</comment>
<keyword evidence="5" id="KW-0804">Transcription</keyword>
<accession>A0ABP5BG48</accession>
<name>A0ABP5BG48_9PSEU</name>
<dbReference type="SMART" id="SM00347">
    <property type="entry name" value="HTH_MARR"/>
    <property type="match status" value="1"/>
</dbReference>
<dbReference type="Gene3D" id="1.10.10.10">
    <property type="entry name" value="Winged helix-like DNA-binding domain superfamily/Winged helix DNA-binding domain"/>
    <property type="match status" value="1"/>
</dbReference>
<dbReference type="PANTHER" id="PTHR33164:SF5">
    <property type="entry name" value="ORGANIC HYDROPEROXIDE RESISTANCE TRANSCRIPTIONAL REGULATOR"/>
    <property type="match status" value="1"/>
</dbReference>
<keyword evidence="3" id="KW-0805">Transcription regulation</keyword>
<keyword evidence="2" id="KW-0963">Cytoplasm</keyword>
<dbReference type="Pfam" id="PF22381">
    <property type="entry name" value="Staph_reg_Sar_Rot"/>
    <property type="match status" value="1"/>
</dbReference>
<keyword evidence="8" id="KW-1185">Reference proteome</keyword>
<dbReference type="InterPro" id="IPR055166">
    <property type="entry name" value="Transc_reg_Sar_Rot_HTH"/>
</dbReference>
<feature type="domain" description="HTH marR-type" evidence="6">
    <location>
        <begin position="11"/>
        <end position="141"/>
    </location>
</feature>
<dbReference type="PROSITE" id="PS50995">
    <property type="entry name" value="HTH_MARR_2"/>
    <property type="match status" value="1"/>
</dbReference>
<evidence type="ECO:0000259" key="6">
    <source>
        <dbReference type="PROSITE" id="PS50995"/>
    </source>
</evidence>
<evidence type="ECO:0000256" key="2">
    <source>
        <dbReference type="ARBA" id="ARBA00022490"/>
    </source>
</evidence>
<keyword evidence="4" id="KW-0238">DNA-binding</keyword>
<dbReference type="InterPro" id="IPR000835">
    <property type="entry name" value="HTH_MarR-typ"/>
</dbReference>
<dbReference type="RefSeq" id="WP_344413758.1">
    <property type="nucleotide sequence ID" value="NZ_BAAANN010000003.1"/>
</dbReference>
<protein>
    <submittedName>
        <fullName evidence="7">MarR family transcriptional regulator</fullName>
    </submittedName>
</protein>
<reference evidence="8" key="1">
    <citation type="journal article" date="2019" name="Int. J. Syst. Evol. Microbiol.">
        <title>The Global Catalogue of Microorganisms (GCM) 10K type strain sequencing project: providing services to taxonomists for standard genome sequencing and annotation.</title>
        <authorList>
            <consortium name="The Broad Institute Genomics Platform"/>
            <consortium name="The Broad Institute Genome Sequencing Center for Infectious Disease"/>
            <person name="Wu L."/>
            <person name="Ma J."/>
        </authorList>
    </citation>
    <scope>NUCLEOTIDE SEQUENCE [LARGE SCALE GENOMIC DNA]</scope>
    <source>
        <strain evidence="8">JCM 14545</strain>
    </source>
</reference>
<evidence type="ECO:0000256" key="5">
    <source>
        <dbReference type="ARBA" id="ARBA00023163"/>
    </source>
</evidence>
<dbReference type="SUPFAM" id="SSF46785">
    <property type="entry name" value="Winged helix' DNA-binding domain"/>
    <property type="match status" value="1"/>
</dbReference>
<sequence>MPSSDRALLLEEQACFALYAASRAVTDVYRPLLAEFGLTYPQYLVMLVLWERDARPVKEIGAALHLDYGTVSPLLKRLESNGLVARHRLATDERSVTINLTGKGEALRERALEVPPAIGCALGLDDEERRALITILRRVTESAVANTHDSALDSGGSHAKP</sequence>
<evidence type="ECO:0000313" key="8">
    <source>
        <dbReference type="Proteomes" id="UP001501116"/>
    </source>
</evidence>
<gene>
    <name evidence="7" type="ORF">GCM10009754_09310</name>
</gene>
<evidence type="ECO:0000256" key="1">
    <source>
        <dbReference type="ARBA" id="ARBA00004496"/>
    </source>
</evidence>
<evidence type="ECO:0000256" key="3">
    <source>
        <dbReference type="ARBA" id="ARBA00023015"/>
    </source>
</evidence>
<dbReference type="EMBL" id="BAAANN010000003">
    <property type="protein sequence ID" value="GAA1943912.1"/>
    <property type="molecule type" value="Genomic_DNA"/>
</dbReference>
<dbReference type="PANTHER" id="PTHR33164">
    <property type="entry name" value="TRANSCRIPTIONAL REGULATOR, MARR FAMILY"/>
    <property type="match status" value="1"/>
</dbReference>